<feature type="domain" description="HTH tetR-type" evidence="3">
    <location>
        <begin position="19"/>
        <end position="79"/>
    </location>
</feature>
<evidence type="ECO:0000256" key="2">
    <source>
        <dbReference type="PROSITE-ProRule" id="PRU00335"/>
    </source>
</evidence>
<protein>
    <submittedName>
        <fullName evidence="4">TetR family transcriptional regulator</fullName>
    </submittedName>
</protein>
<organism evidence="4 5">
    <name type="scientific">Parafrankia soli</name>
    <dbReference type="NCBI Taxonomy" id="2599596"/>
    <lineage>
        <taxon>Bacteria</taxon>
        <taxon>Bacillati</taxon>
        <taxon>Actinomycetota</taxon>
        <taxon>Actinomycetes</taxon>
        <taxon>Frankiales</taxon>
        <taxon>Frankiaceae</taxon>
        <taxon>Parafrankia</taxon>
    </lineage>
</organism>
<dbReference type="EMBL" id="MAXA01000249">
    <property type="protein sequence ID" value="OHV22193.1"/>
    <property type="molecule type" value="Genomic_DNA"/>
</dbReference>
<evidence type="ECO:0000259" key="3">
    <source>
        <dbReference type="PROSITE" id="PS50977"/>
    </source>
</evidence>
<dbReference type="GO" id="GO:0003700">
    <property type="term" value="F:DNA-binding transcription factor activity"/>
    <property type="evidence" value="ECO:0007669"/>
    <property type="project" value="TreeGrafter"/>
</dbReference>
<dbReference type="Pfam" id="PF00440">
    <property type="entry name" value="TetR_N"/>
    <property type="match status" value="1"/>
</dbReference>
<reference evidence="5" key="1">
    <citation type="submission" date="2016-07" db="EMBL/GenBank/DDBJ databases">
        <title>Frankia sp. NRRL B-16219 Genome sequencing.</title>
        <authorList>
            <person name="Ghodhbane-Gtari F."/>
            <person name="Swanson E."/>
            <person name="Gueddou A."/>
            <person name="Louati M."/>
            <person name="Nouioui I."/>
            <person name="Hezbri K."/>
            <person name="Abebe-Akele F."/>
            <person name="Simpson S."/>
            <person name="Morris K."/>
            <person name="Thomas K."/>
            <person name="Gtari M."/>
            <person name="Tisa L.S."/>
        </authorList>
    </citation>
    <scope>NUCLEOTIDE SEQUENCE [LARGE SCALE GENOMIC DNA]</scope>
    <source>
        <strain evidence="5">NRRL B-16219</strain>
    </source>
</reference>
<dbReference type="InterPro" id="IPR036271">
    <property type="entry name" value="Tet_transcr_reg_TetR-rel_C_sf"/>
</dbReference>
<dbReference type="GO" id="GO:0000976">
    <property type="term" value="F:transcription cis-regulatory region binding"/>
    <property type="evidence" value="ECO:0007669"/>
    <property type="project" value="TreeGrafter"/>
</dbReference>
<gene>
    <name evidence="4" type="ORF">BBK14_25850</name>
</gene>
<dbReference type="InterPro" id="IPR009057">
    <property type="entry name" value="Homeodomain-like_sf"/>
</dbReference>
<keyword evidence="1 2" id="KW-0238">DNA-binding</keyword>
<dbReference type="Gene3D" id="1.10.357.10">
    <property type="entry name" value="Tetracycline Repressor, domain 2"/>
    <property type="match status" value="1"/>
</dbReference>
<evidence type="ECO:0000313" key="5">
    <source>
        <dbReference type="Proteomes" id="UP000179769"/>
    </source>
</evidence>
<accession>A0A1S1PH46</accession>
<evidence type="ECO:0000313" key="4">
    <source>
        <dbReference type="EMBL" id="OHV22193.1"/>
    </source>
</evidence>
<dbReference type="Proteomes" id="UP000179769">
    <property type="component" value="Unassembled WGS sequence"/>
</dbReference>
<dbReference type="Gene3D" id="1.10.10.60">
    <property type="entry name" value="Homeodomain-like"/>
    <property type="match status" value="1"/>
</dbReference>
<dbReference type="PROSITE" id="PS50977">
    <property type="entry name" value="HTH_TETR_2"/>
    <property type="match status" value="1"/>
</dbReference>
<dbReference type="RefSeq" id="WP_071066238.1">
    <property type="nucleotide sequence ID" value="NZ_MAXA01000249.1"/>
</dbReference>
<comment type="caution">
    <text evidence="4">The sequence shown here is derived from an EMBL/GenBank/DDBJ whole genome shotgun (WGS) entry which is preliminary data.</text>
</comment>
<dbReference type="InterPro" id="IPR001647">
    <property type="entry name" value="HTH_TetR"/>
</dbReference>
<dbReference type="InterPro" id="IPR050109">
    <property type="entry name" value="HTH-type_TetR-like_transc_reg"/>
</dbReference>
<feature type="DNA-binding region" description="H-T-H motif" evidence="2">
    <location>
        <begin position="42"/>
        <end position="61"/>
    </location>
</feature>
<proteinExistence type="predicted"/>
<dbReference type="SUPFAM" id="SSF48498">
    <property type="entry name" value="Tetracyclin repressor-like, C-terminal domain"/>
    <property type="match status" value="1"/>
</dbReference>
<sequence>MVGKATRAYHSPLRAAQAQATRAAILDAAVVLFGERGYAGTTMRAIAAEAGVAVESVYALAGKARLLELALERAVTGGGDADRVDLPLAEQTGFRAALDAPDQREQLRLFGLMSIGPARRVAAISRAFMQASVVDEALGKRWREQEERRCADMRTFVAAVAARGPLRPGLTVDTAARDVWSTLNWYTTWLLLEERRLDDRAFAHWVEHTLASLLLPG</sequence>
<dbReference type="AlphaFoldDB" id="A0A1S1PH46"/>
<dbReference type="PANTHER" id="PTHR30055">
    <property type="entry name" value="HTH-TYPE TRANSCRIPTIONAL REGULATOR RUTR"/>
    <property type="match status" value="1"/>
</dbReference>
<evidence type="ECO:0000256" key="1">
    <source>
        <dbReference type="ARBA" id="ARBA00023125"/>
    </source>
</evidence>
<dbReference type="SUPFAM" id="SSF46689">
    <property type="entry name" value="Homeodomain-like"/>
    <property type="match status" value="1"/>
</dbReference>
<dbReference type="PANTHER" id="PTHR30055:SF146">
    <property type="entry name" value="HTH-TYPE TRANSCRIPTIONAL DUAL REGULATOR CECR"/>
    <property type="match status" value="1"/>
</dbReference>
<name>A0A1S1PH46_9ACTN</name>
<keyword evidence="5" id="KW-1185">Reference proteome</keyword>